<dbReference type="InterPro" id="IPR032867">
    <property type="entry name" value="DYW_dom"/>
</dbReference>
<evidence type="ECO:0000259" key="5">
    <source>
        <dbReference type="Pfam" id="PF14432"/>
    </source>
</evidence>
<feature type="repeat" description="PPR" evidence="3">
    <location>
        <begin position="167"/>
        <end position="201"/>
    </location>
</feature>
<comment type="similarity">
    <text evidence="1">Belongs to the PPR family. PCMP-H subfamily.</text>
</comment>
<evidence type="ECO:0000313" key="6">
    <source>
        <dbReference type="EMBL" id="RYR21656.1"/>
    </source>
</evidence>
<gene>
    <name evidence="6" type="ORF">Ahy_B03g066968</name>
</gene>
<dbReference type="PANTHER" id="PTHR47926:SF490">
    <property type="entry name" value="REPEAT-LIKE SUPERFAMILY PROTEIN, PUTATIVE-RELATED"/>
    <property type="match status" value="1"/>
</dbReference>
<dbReference type="Pfam" id="PF13041">
    <property type="entry name" value="PPR_2"/>
    <property type="match status" value="1"/>
</dbReference>
<evidence type="ECO:0000256" key="3">
    <source>
        <dbReference type="PROSITE-ProRule" id="PRU00708"/>
    </source>
</evidence>
<comment type="caution">
    <text evidence="6">The sequence shown here is derived from an EMBL/GenBank/DDBJ whole genome shotgun (WGS) entry which is preliminary data.</text>
</comment>
<dbReference type="InterPro" id="IPR046848">
    <property type="entry name" value="E_motif"/>
</dbReference>
<feature type="domain" description="DYW" evidence="5">
    <location>
        <begin position="458"/>
        <end position="528"/>
    </location>
</feature>
<dbReference type="InterPro" id="IPR002885">
    <property type="entry name" value="PPR_rpt"/>
</dbReference>
<dbReference type="FunFam" id="1.25.40.10:FF:000242">
    <property type="entry name" value="Pentatricopeptide repeat-containing protein"/>
    <property type="match status" value="1"/>
</dbReference>
<dbReference type="AlphaFoldDB" id="A0A445A5F8"/>
<reference evidence="6 7" key="1">
    <citation type="submission" date="2019-01" db="EMBL/GenBank/DDBJ databases">
        <title>Sequencing of cultivated peanut Arachis hypogaea provides insights into genome evolution and oil improvement.</title>
        <authorList>
            <person name="Chen X."/>
        </authorList>
    </citation>
    <scope>NUCLEOTIDE SEQUENCE [LARGE SCALE GENOMIC DNA]</scope>
    <source>
        <strain evidence="7">cv. Fuhuasheng</strain>
        <tissue evidence="6">Leaves</tissue>
    </source>
</reference>
<dbReference type="Proteomes" id="UP000289738">
    <property type="component" value="Chromosome B03"/>
</dbReference>
<dbReference type="InterPro" id="IPR046960">
    <property type="entry name" value="PPR_At4g14850-like_plant"/>
</dbReference>
<dbReference type="Pfam" id="PF14432">
    <property type="entry name" value="DYW_deaminase"/>
    <property type="match status" value="1"/>
</dbReference>
<keyword evidence="7" id="KW-1185">Reference proteome</keyword>
<dbReference type="EMBL" id="SDMP01000013">
    <property type="protein sequence ID" value="RYR21656.1"/>
    <property type="molecule type" value="Genomic_DNA"/>
</dbReference>
<dbReference type="PANTHER" id="PTHR47926">
    <property type="entry name" value="PENTATRICOPEPTIDE REPEAT-CONTAINING PROTEIN"/>
    <property type="match status" value="1"/>
</dbReference>
<feature type="region of interest" description="Disordered" evidence="4">
    <location>
        <begin position="131"/>
        <end position="151"/>
    </location>
</feature>
<dbReference type="GO" id="GO:0008270">
    <property type="term" value="F:zinc ion binding"/>
    <property type="evidence" value="ECO:0007669"/>
    <property type="project" value="InterPro"/>
</dbReference>
<dbReference type="NCBIfam" id="TIGR00756">
    <property type="entry name" value="PPR"/>
    <property type="match status" value="1"/>
</dbReference>
<accession>A0A445A5F8</accession>
<dbReference type="Pfam" id="PF01535">
    <property type="entry name" value="PPR"/>
    <property type="match status" value="3"/>
</dbReference>
<evidence type="ECO:0000313" key="7">
    <source>
        <dbReference type="Proteomes" id="UP000289738"/>
    </source>
</evidence>
<dbReference type="PROSITE" id="PS51375">
    <property type="entry name" value="PPR"/>
    <property type="match status" value="1"/>
</dbReference>
<protein>
    <recommendedName>
        <fullName evidence="5">DYW domain-containing protein</fullName>
    </recommendedName>
</protein>
<organism evidence="6 7">
    <name type="scientific">Arachis hypogaea</name>
    <name type="common">Peanut</name>
    <dbReference type="NCBI Taxonomy" id="3818"/>
    <lineage>
        <taxon>Eukaryota</taxon>
        <taxon>Viridiplantae</taxon>
        <taxon>Streptophyta</taxon>
        <taxon>Embryophyta</taxon>
        <taxon>Tracheophyta</taxon>
        <taxon>Spermatophyta</taxon>
        <taxon>Magnoliopsida</taxon>
        <taxon>eudicotyledons</taxon>
        <taxon>Gunneridae</taxon>
        <taxon>Pentapetalae</taxon>
        <taxon>rosids</taxon>
        <taxon>fabids</taxon>
        <taxon>Fabales</taxon>
        <taxon>Fabaceae</taxon>
        <taxon>Papilionoideae</taxon>
        <taxon>50 kb inversion clade</taxon>
        <taxon>dalbergioids sensu lato</taxon>
        <taxon>Dalbergieae</taxon>
        <taxon>Pterocarpus clade</taxon>
        <taxon>Arachis</taxon>
    </lineage>
</organism>
<dbReference type="InterPro" id="IPR011990">
    <property type="entry name" value="TPR-like_helical_dom_sf"/>
</dbReference>
<feature type="compositionally biased region" description="Acidic residues" evidence="4">
    <location>
        <begin position="136"/>
        <end position="149"/>
    </location>
</feature>
<dbReference type="GO" id="GO:0009451">
    <property type="term" value="P:RNA modification"/>
    <property type="evidence" value="ECO:0007669"/>
    <property type="project" value="InterPro"/>
</dbReference>
<dbReference type="GO" id="GO:0003723">
    <property type="term" value="F:RNA binding"/>
    <property type="evidence" value="ECO:0007669"/>
    <property type="project" value="InterPro"/>
</dbReference>
<dbReference type="Pfam" id="PF20431">
    <property type="entry name" value="E_motif"/>
    <property type="match status" value="1"/>
</dbReference>
<name>A0A445A5F8_ARAHY</name>
<evidence type="ECO:0000256" key="1">
    <source>
        <dbReference type="ARBA" id="ARBA00006643"/>
    </source>
</evidence>
<sequence length="626" mass="69435">MSVCSSSMSLYSINDVMLKGHAHQILMSSSICGVRPQETRTSNSCSFSLFPEKSQINHVAAQSISTTILSSSTIMGKHNHYVISLACQSMNMRLLVPKPKALLPKVKSTMGSMTWPSGFLLGFLVCNSNSKPTNSDESEDDGNERDEFNDNVSSARSVFDNSTKNEDLMMYSAMISAYAKANCINEAFDIFAQMIGCGIKPNEITMVCLLSLCVKSGSLEMGKWIHSYLDKQGTKADMVLKTSLVDMYSKCGDIDTADGLFVEANDRDISMWNAMISGFAMHGHVLHACSHAGLVQEGKRLFCRMVNEFSLVPKIEHYGCMVDLLGRAGSLEKAQELIKDMPMRPNSAVLGSFLAACKVHKNVNLAEWAAKQFLSLESKKCGYNVLVSNIYAASNRWENVADIKRAIKDAEIHKEPGFNSIEVHGTIHEFVTGDREHPETPKIYEMIAEMREKLEHAGYTPNVSVVLKNIDMEEKESVVNYHSEKLAMAYGLISTGPRIQLRILKDLLTSTAESKIFHITEMHDKIITINRKTDKIEYVNSSMKLNNSRQNSLVIVFSKRDSNHSPTHFSECSSSTTESTSLRLFDFPLSDMINFSSPESAATVPITGRLSPSSSPYRSFLSLRAA</sequence>
<keyword evidence="2" id="KW-0677">Repeat</keyword>
<evidence type="ECO:0000256" key="4">
    <source>
        <dbReference type="SAM" id="MobiDB-lite"/>
    </source>
</evidence>
<evidence type="ECO:0000256" key="2">
    <source>
        <dbReference type="ARBA" id="ARBA00022737"/>
    </source>
</evidence>
<dbReference type="Gene3D" id="1.25.40.10">
    <property type="entry name" value="Tetratricopeptide repeat domain"/>
    <property type="match status" value="2"/>
</dbReference>
<proteinExistence type="inferred from homology"/>